<dbReference type="Pfam" id="PF00296">
    <property type="entry name" value="Bac_luciferase"/>
    <property type="match status" value="1"/>
</dbReference>
<dbReference type="Proteomes" id="UP001596138">
    <property type="component" value="Unassembled WGS sequence"/>
</dbReference>
<dbReference type="InterPro" id="IPR019921">
    <property type="entry name" value="Lucif-like_OxRdtase_Rv2161c"/>
</dbReference>
<feature type="domain" description="Luciferase-like" evidence="1">
    <location>
        <begin position="12"/>
        <end position="229"/>
    </location>
</feature>
<protein>
    <submittedName>
        <fullName evidence="2">TIGR03619 family F420-dependent LLM class oxidoreductase</fullName>
        <ecNumber evidence="2">1.-.-.-</ecNumber>
    </submittedName>
</protein>
<keyword evidence="2" id="KW-0560">Oxidoreductase</keyword>
<dbReference type="RefSeq" id="WP_386768463.1">
    <property type="nucleotide sequence ID" value="NZ_JBHSTI010000009.1"/>
</dbReference>
<dbReference type="GO" id="GO:0016491">
    <property type="term" value="F:oxidoreductase activity"/>
    <property type="evidence" value="ECO:0007669"/>
    <property type="project" value="UniProtKB-KW"/>
</dbReference>
<name>A0ABW1T4Q6_9ACTN</name>
<dbReference type="PANTHER" id="PTHR30011">
    <property type="entry name" value="ALKANESULFONATE MONOOXYGENASE-RELATED"/>
    <property type="match status" value="1"/>
</dbReference>
<comment type="caution">
    <text evidence="2">The sequence shown here is derived from an EMBL/GenBank/DDBJ whole genome shotgun (WGS) entry which is preliminary data.</text>
</comment>
<dbReference type="NCBIfam" id="TIGR03619">
    <property type="entry name" value="F420_Rv2161c"/>
    <property type="match status" value="1"/>
</dbReference>
<dbReference type="EC" id="1.-.-.-" evidence="2"/>
<dbReference type="InterPro" id="IPR036661">
    <property type="entry name" value="Luciferase-like_sf"/>
</dbReference>
<dbReference type="CDD" id="cd01097">
    <property type="entry name" value="Tetrahydromethanopterin_reductase"/>
    <property type="match status" value="1"/>
</dbReference>
<evidence type="ECO:0000313" key="2">
    <source>
        <dbReference type="EMBL" id="MFC6239244.1"/>
    </source>
</evidence>
<evidence type="ECO:0000259" key="1">
    <source>
        <dbReference type="Pfam" id="PF00296"/>
    </source>
</evidence>
<dbReference type="SUPFAM" id="SSF51679">
    <property type="entry name" value="Bacterial luciferase-like"/>
    <property type="match status" value="1"/>
</dbReference>
<organism evidence="2 3">
    <name type="scientific">Longivirga aurantiaca</name>
    <dbReference type="NCBI Taxonomy" id="1837743"/>
    <lineage>
        <taxon>Bacteria</taxon>
        <taxon>Bacillati</taxon>
        <taxon>Actinomycetota</taxon>
        <taxon>Actinomycetes</taxon>
        <taxon>Sporichthyales</taxon>
        <taxon>Sporichthyaceae</taxon>
        <taxon>Longivirga</taxon>
    </lineage>
</organism>
<dbReference type="EMBL" id="JBHSTI010000009">
    <property type="protein sequence ID" value="MFC6239244.1"/>
    <property type="molecule type" value="Genomic_DNA"/>
</dbReference>
<evidence type="ECO:0000313" key="3">
    <source>
        <dbReference type="Proteomes" id="UP001596138"/>
    </source>
</evidence>
<gene>
    <name evidence="2" type="ORF">ACFQGU_15300</name>
</gene>
<dbReference type="Gene3D" id="3.20.20.30">
    <property type="entry name" value="Luciferase-like domain"/>
    <property type="match status" value="1"/>
</dbReference>
<accession>A0ABW1T4Q6</accession>
<keyword evidence="3" id="KW-1185">Reference proteome</keyword>
<sequence>MALCTDESVSVPELATSAESRGFHSLYLGEHTHQPVAMASQYPMGTPPTGMRRMVDPLIALAAAATVTTTIELGTAVMLPAQHDALVCAKQVATLDFISRGRVVLGVGFGWNDEEMMNHGVNPKRRRAALREHMLAMEALWREESAAAEGERVSFSEAWQWPKPWMRERPTVLMGAAPGPNTYQHIAEYCDGWMPVAGSDLPRQLPLLRRAFEDAGRDPDSLEVCVLGCPPVPKALDRYASLGVQRVIFPLPILERGKTIDTVSRDDAERAMDQLQELLTHVSP</sequence>
<dbReference type="InterPro" id="IPR011251">
    <property type="entry name" value="Luciferase-like_dom"/>
</dbReference>
<dbReference type="InterPro" id="IPR051260">
    <property type="entry name" value="Diverse_substr_monoxygenases"/>
</dbReference>
<proteinExistence type="predicted"/>
<dbReference type="PANTHER" id="PTHR30011:SF32">
    <property type="entry name" value="CONSERVED PROTEIN"/>
    <property type="match status" value="1"/>
</dbReference>
<reference evidence="3" key="1">
    <citation type="journal article" date="2019" name="Int. J. Syst. Evol. Microbiol.">
        <title>The Global Catalogue of Microorganisms (GCM) 10K type strain sequencing project: providing services to taxonomists for standard genome sequencing and annotation.</title>
        <authorList>
            <consortium name="The Broad Institute Genomics Platform"/>
            <consortium name="The Broad Institute Genome Sequencing Center for Infectious Disease"/>
            <person name="Wu L."/>
            <person name="Ma J."/>
        </authorList>
    </citation>
    <scope>NUCLEOTIDE SEQUENCE [LARGE SCALE GENOMIC DNA]</scope>
    <source>
        <strain evidence="3">CGMCC 4.7317</strain>
    </source>
</reference>